<dbReference type="Pfam" id="PF01613">
    <property type="entry name" value="Flavin_Reduct"/>
    <property type="match status" value="1"/>
</dbReference>
<evidence type="ECO:0000256" key="2">
    <source>
        <dbReference type="ARBA" id="ARBA00022630"/>
    </source>
</evidence>
<dbReference type="SUPFAM" id="SSF50475">
    <property type="entry name" value="FMN-binding split barrel"/>
    <property type="match status" value="1"/>
</dbReference>
<dbReference type="InterPro" id="IPR052174">
    <property type="entry name" value="Flavoredoxin"/>
</dbReference>
<proteinExistence type="inferred from homology"/>
<evidence type="ECO:0000256" key="1">
    <source>
        <dbReference type="ARBA" id="ARBA00001917"/>
    </source>
</evidence>
<dbReference type="RefSeq" id="WP_093794871.1">
    <property type="nucleotide sequence ID" value="NZ_CP155571.1"/>
</dbReference>
<dbReference type="Gene3D" id="2.30.110.10">
    <property type="entry name" value="Electron Transport, Fmn-binding Protein, Chain A"/>
    <property type="match status" value="1"/>
</dbReference>
<accession>A0ABZ3IZ24</accession>
<keyword evidence="2" id="KW-0285">Flavoprotein</keyword>
<evidence type="ECO:0000259" key="4">
    <source>
        <dbReference type="SMART" id="SM00903"/>
    </source>
</evidence>
<dbReference type="EMBL" id="CP155571">
    <property type="protein sequence ID" value="XFO71235.1"/>
    <property type="molecule type" value="Genomic_DNA"/>
</dbReference>
<comment type="cofactor">
    <cofactor evidence="1">
        <name>FMN</name>
        <dbReference type="ChEBI" id="CHEBI:58210"/>
    </cofactor>
</comment>
<sequence>MKKSLGTKVVAMPSPVWVVGSYDDSGKPNMMTVAWGGIVCSTPPCIAISLRKSRLTYTNILMQKAFTINIPSVRHVAEADYIGLASGKDTDKFAATGLTPLKSDKVNAPYIKEFPLTFECKLLHTIELGAHTQFIGQIIGVKADEEILDHNGMPIVSLVKPLISCASDRAYYAFGEYLGQVYSMGVTLRDSLMRI</sequence>
<feature type="domain" description="Flavin reductase like" evidence="4">
    <location>
        <begin position="12"/>
        <end position="164"/>
    </location>
</feature>
<comment type="similarity">
    <text evidence="3">Belongs to the flavoredoxin family.</text>
</comment>
<reference evidence="5" key="1">
    <citation type="submission" date="2024-05" db="EMBL/GenBank/DDBJ databases">
        <title>Isolation and characterization of Sporomusa carbonis sp. nov., a carboxydotrophic hydrogenogen in the genus of Sporomusa isolated from a charcoal burning pile.</title>
        <authorList>
            <person name="Boeer T."/>
            <person name="Rosenbaum F."/>
            <person name="Eysell L."/>
            <person name="Mueller V."/>
            <person name="Daniel R."/>
            <person name="Poehlein A."/>
        </authorList>
    </citation>
    <scope>NUCLEOTIDE SEQUENCE [LARGE SCALE GENOMIC DNA]</scope>
    <source>
        <strain evidence="5">DSM 3132</strain>
    </source>
</reference>
<dbReference type="Proteomes" id="UP000216052">
    <property type="component" value="Chromosome"/>
</dbReference>
<dbReference type="InterPro" id="IPR002563">
    <property type="entry name" value="Flavin_Rdtase-like_dom"/>
</dbReference>
<evidence type="ECO:0000256" key="3">
    <source>
        <dbReference type="ARBA" id="ARBA00038054"/>
    </source>
</evidence>
<gene>
    <name evidence="5" type="primary">flr_1</name>
    <name evidence="5" type="ORF">SPACI_012500</name>
</gene>
<keyword evidence="6" id="KW-1185">Reference proteome</keyword>
<evidence type="ECO:0000313" key="5">
    <source>
        <dbReference type="EMBL" id="XFO71235.1"/>
    </source>
</evidence>
<dbReference type="InterPro" id="IPR012349">
    <property type="entry name" value="Split_barrel_FMN-bd"/>
</dbReference>
<dbReference type="PANTHER" id="PTHR43567:SF1">
    <property type="entry name" value="FLAVOREDOXIN"/>
    <property type="match status" value="1"/>
</dbReference>
<dbReference type="PANTHER" id="PTHR43567">
    <property type="entry name" value="FLAVOREDOXIN-RELATED-RELATED"/>
    <property type="match status" value="1"/>
</dbReference>
<protein>
    <submittedName>
        <fullName evidence="5">Flavoredoxin</fullName>
    </submittedName>
</protein>
<evidence type="ECO:0000313" key="6">
    <source>
        <dbReference type="Proteomes" id="UP000216052"/>
    </source>
</evidence>
<name>A0ABZ3IZ24_SPOA4</name>
<dbReference type="SMART" id="SM00903">
    <property type="entry name" value="Flavin_Reduct"/>
    <property type="match status" value="1"/>
</dbReference>
<organism evidence="5 6">
    <name type="scientific">Sporomusa acidovorans (strain ATCC 49682 / DSM 3132 / Mol)</name>
    <dbReference type="NCBI Taxonomy" id="1123286"/>
    <lineage>
        <taxon>Bacteria</taxon>
        <taxon>Bacillati</taxon>
        <taxon>Bacillota</taxon>
        <taxon>Negativicutes</taxon>
        <taxon>Selenomonadales</taxon>
        <taxon>Sporomusaceae</taxon>
        <taxon>Sporomusa</taxon>
    </lineage>
</organism>